<protein>
    <submittedName>
        <fullName evidence="2">Alpha/beta fold hydrolase</fullName>
    </submittedName>
</protein>
<accession>A0ABY4MVH9</accession>
<dbReference type="EMBL" id="CP097160">
    <property type="protein sequence ID" value="UQN13720.1"/>
    <property type="molecule type" value="Genomic_DNA"/>
</dbReference>
<sequence length="299" mass="32634">MRPNNPLEYKLEQIRTRRIDVDVAGTRTAVWLYGPPDADDTVVLVHGFRGTHHGLLNLVALLPDVRFIAPDLPGFGESREFEGEHTLDAYAAWLAEFLEVVDAESRAVMLGHSFGSMVVARDVAGLGDRRIVLVNPISENALSGPERIPTAVAVGYYRLGAALPDAAGNVLLKSPLITRVMSEVMAVTRSRALRTWIHDEHERHFSDFTSRRALLEAFRASVSDDVLSHAAEFPKGVHLVVGECDRIAPLAGSERLHEAMPGSTLHVIEGVGHLVHYETPTALARILAGFLAEKGAQHA</sequence>
<dbReference type="SUPFAM" id="SSF53474">
    <property type="entry name" value="alpha/beta-Hydrolases"/>
    <property type="match status" value="1"/>
</dbReference>
<dbReference type="InterPro" id="IPR029058">
    <property type="entry name" value="AB_hydrolase_fold"/>
</dbReference>
<evidence type="ECO:0000259" key="1">
    <source>
        <dbReference type="Pfam" id="PF12697"/>
    </source>
</evidence>
<feature type="domain" description="AB hydrolase-1" evidence="1">
    <location>
        <begin position="42"/>
        <end position="285"/>
    </location>
</feature>
<dbReference type="Pfam" id="PF12697">
    <property type="entry name" value="Abhydrolase_6"/>
    <property type="match status" value="1"/>
</dbReference>
<reference evidence="2" key="1">
    <citation type="submission" date="2022-05" db="EMBL/GenBank/DDBJ databases">
        <title>Complete genome sequence of toluene-degrading Gulosibacter sediminis strain ACHW.36C.</title>
        <authorList>
            <person name="Wai A.C."/>
            <person name="Lai G.K."/>
            <person name="Griffin S.D."/>
            <person name="Leung F.C."/>
        </authorList>
    </citation>
    <scope>NUCLEOTIDE SEQUENCE [LARGE SCALE GENOMIC DNA]</scope>
    <source>
        <strain evidence="2">ACHW.36C</strain>
    </source>
</reference>
<organism evidence="2">
    <name type="scientific">Gulosibacter sediminis</name>
    <dbReference type="NCBI Taxonomy" id="1729695"/>
    <lineage>
        <taxon>Bacteria</taxon>
        <taxon>Bacillati</taxon>
        <taxon>Actinomycetota</taxon>
        <taxon>Actinomycetes</taxon>
        <taxon>Micrococcales</taxon>
        <taxon>Microbacteriaceae</taxon>
        <taxon>Gulosibacter</taxon>
    </lineage>
</organism>
<dbReference type="InterPro" id="IPR000073">
    <property type="entry name" value="AB_hydrolase_1"/>
</dbReference>
<name>A0ABY4MVH9_9MICO</name>
<dbReference type="PRINTS" id="PR00111">
    <property type="entry name" value="ABHYDROLASE"/>
</dbReference>
<dbReference type="PANTHER" id="PTHR43798:SF33">
    <property type="entry name" value="HYDROLASE, PUTATIVE (AFU_ORTHOLOGUE AFUA_2G14860)-RELATED"/>
    <property type="match status" value="1"/>
</dbReference>
<proteinExistence type="predicted"/>
<keyword evidence="2" id="KW-0378">Hydrolase</keyword>
<dbReference type="PANTHER" id="PTHR43798">
    <property type="entry name" value="MONOACYLGLYCEROL LIPASE"/>
    <property type="match status" value="1"/>
</dbReference>
<gene>
    <name evidence="2" type="ORF">M3M28_06400</name>
</gene>
<dbReference type="Gene3D" id="3.40.50.1820">
    <property type="entry name" value="alpha/beta hydrolase"/>
    <property type="match status" value="1"/>
</dbReference>
<evidence type="ECO:0000313" key="2">
    <source>
        <dbReference type="EMBL" id="UQN13720.1"/>
    </source>
</evidence>
<dbReference type="GO" id="GO:0016787">
    <property type="term" value="F:hydrolase activity"/>
    <property type="evidence" value="ECO:0007669"/>
    <property type="project" value="UniProtKB-KW"/>
</dbReference>
<dbReference type="InterPro" id="IPR050266">
    <property type="entry name" value="AB_hydrolase_sf"/>
</dbReference>